<organism evidence="3 4">
    <name type="scientific">Paracoccus limosus</name>
    <dbReference type="NCBI Taxonomy" id="913252"/>
    <lineage>
        <taxon>Bacteria</taxon>
        <taxon>Pseudomonadati</taxon>
        <taxon>Pseudomonadota</taxon>
        <taxon>Alphaproteobacteria</taxon>
        <taxon>Rhodobacterales</taxon>
        <taxon>Paracoccaceae</taxon>
        <taxon>Paracoccus</taxon>
    </lineage>
</organism>
<feature type="transmembrane region" description="Helical" evidence="1">
    <location>
        <begin position="142"/>
        <end position="163"/>
    </location>
</feature>
<evidence type="ECO:0000256" key="1">
    <source>
        <dbReference type="SAM" id="Phobius"/>
    </source>
</evidence>
<gene>
    <name evidence="3" type="ORF">GL279_15635</name>
</gene>
<name>A0A844H8L2_9RHOB</name>
<dbReference type="AlphaFoldDB" id="A0A844H8L2"/>
<keyword evidence="1" id="KW-0472">Membrane</keyword>
<reference evidence="3 4" key="1">
    <citation type="submission" date="2019-11" db="EMBL/GenBank/DDBJ databases">
        <authorList>
            <person name="Dong K."/>
        </authorList>
    </citation>
    <scope>NUCLEOTIDE SEQUENCE [LARGE SCALE GENOMIC DNA]</scope>
    <source>
        <strain evidence="3 4">JCM 17370</strain>
    </source>
</reference>
<feature type="transmembrane region" description="Helical" evidence="1">
    <location>
        <begin position="46"/>
        <end position="63"/>
    </location>
</feature>
<keyword evidence="4" id="KW-1185">Reference proteome</keyword>
<evidence type="ECO:0000256" key="2">
    <source>
        <dbReference type="SAM" id="SignalP"/>
    </source>
</evidence>
<proteinExistence type="predicted"/>
<protein>
    <recommendedName>
        <fullName evidence="5">Urease accessory protein</fullName>
    </recommendedName>
</protein>
<feature type="signal peptide" evidence="2">
    <location>
        <begin position="1"/>
        <end position="22"/>
    </location>
</feature>
<keyword evidence="1" id="KW-0812">Transmembrane</keyword>
<dbReference type="EMBL" id="WMIF01000027">
    <property type="protein sequence ID" value="MTH36033.1"/>
    <property type="molecule type" value="Genomic_DNA"/>
</dbReference>
<evidence type="ECO:0000313" key="4">
    <source>
        <dbReference type="Proteomes" id="UP000442533"/>
    </source>
</evidence>
<feature type="transmembrane region" description="Helical" evidence="1">
    <location>
        <begin position="70"/>
        <end position="90"/>
    </location>
</feature>
<dbReference type="InterPro" id="IPR007038">
    <property type="entry name" value="HupE_UreJ"/>
</dbReference>
<comment type="caution">
    <text evidence="3">The sequence shown here is derived from an EMBL/GenBank/DDBJ whole genome shotgun (WGS) entry which is preliminary data.</text>
</comment>
<sequence>MHIFRIAAPAAIGALIASPALAHVGQHQGWGFSSGFLHPLMGGDHLLAMLALGLWAGIGHAALARGLLMAFPVGMVLGAMLALAGMALPGVEWGIGLSGLVLGVLVWREWSLPEGLSVLIAAGFGICHGYAHGAEIPQAISVIPYTLGFLGSTLLLHLTGFALARLGLTQGTPKALLRLSGMAVSFISAGLLVAG</sequence>
<feature type="chain" id="PRO_5032597712" description="Urease accessory protein" evidence="2">
    <location>
        <begin position="23"/>
        <end position="195"/>
    </location>
</feature>
<feature type="transmembrane region" description="Helical" evidence="1">
    <location>
        <begin position="175"/>
        <end position="194"/>
    </location>
</feature>
<dbReference type="PIRSF" id="PIRSF016919">
    <property type="entry name" value="HupE_UreJ"/>
    <property type="match status" value="1"/>
</dbReference>
<feature type="transmembrane region" description="Helical" evidence="1">
    <location>
        <begin position="110"/>
        <end position="130"/>
    </location>
</feature>
<evidence type="ECO:0000313" key="3">
    <source>
        <dbReference type="EMBL" id="MTH36033.1"/>
    </source>
</evidence>
<dbReference type="RefSeq" id="WP_155065544.1">
    <property type="nucleotide sequence ID" value="NZ_WMIF01000027.1"/>
</dbReference>
<dbReference type="Proteomes" id="UP000442533">
    <property type="component" value="Unassembled WGS sequence"/>
</dbReference>
<keyword evidence="1" id="KW-1133">Transmembrane helix</keyword>
<keyword evidence="2" id="KW-0732">Signal</keyword>
<accession>A0A844H8L2</accession>
<dbReference type="Pfam" id="PF04955">
    <property type="entry name" value="HupE_UreJ"/>
    <property type="match status" value="1"/>
</dbReference>
<dbReference type="OrthoDB" id="9808192at2"/>
<evidence type="ECO:0008006" key="5">
    <source>
        <dbReference type="Google" id="ProtNLM"/>
    </source>
</evidence>